<comment type="caution">
    <text evidence="1">The sequence shown here is derived from an EMBL/GenBank/DDBJ whole genome shotgun (WGS) entry which is preliminary data.</text>
</comment>
<accession>A3V6G9</accession>
<sequence>MKIIPLALADTKTPAARKRKRAMISVWEKLLPYRGLSHRAKAKGVVSGLS</sequence>
<dbReference type="EMBL" id="AAMS01000005">
    <property type="protein sequence ID" value="EAQ06493.1"/>
    <property type="molecule type" value="Genomic_DNA"/>
</dbReference>
<dbReference type="AlphaFoldDB" id="A3V6G9"/>
<evidence type="ECO:0000313" key="1">
    <source>
        <dbReference type="EMBL" id="EAQ06493.1"/>
    </source>
</evidence>
<gene>
    <name evidence="1" type="ORF">SKA53_05378</name>
</gene>
<organism evidence="1 2">
    <name type="scientific">Yoonia vestfoldensis SKA53</name>
    <dbReference type="NCBI Taxonomy" id="314232"/>
    <lineage>
        <taxon>Bacteria</taxon>
        <taxon>Pseudomonadati</taxon>
        <taxon>Pseudomonadota</taxon>
        <taxon>Alphaproteobacteria</taxon>
        <taxon>Rhodobacterales</taxon>
        <taxon>Paracoccaceae</taxon>
        <taxon>Yoonia</taxon>
    </lineage>
</organism>
<evidence type="ECO:0000313" key="2">
    <source>
        <dbReference type="Proteomes" id="UP000004507"/>
    </source>
</evidence>
<dbReference type="GO" id="GO:0008829">
    <property type="term" value="F:dCTP deaminase activity"/>
    <property type="evidence" value="ECO:0007669"/>
    <property type="project" value="UniProtKB-EC"/>
</dbReference>
<dbReference type="HOGENOM" id="CLU_3119470_0_0_5"/>
<protein>
    <submittedName>
        <fullName evidence="1">2'-deoxycytidine 5'-triphosphate deaminase</fullName>
        <ecNumber evidence="1">3.5.4.13</ecNumber>
    </submittedName>
</protein>
<reference evidence="1 2" key="1">
    <citation type="submission" date="2006-01" db="EMBL/GenBank/DDBJ databases">
        <authorList>
            <person name="Hagstrom A."/>
            <person name="Ferriera S."/>
            <person name="Johnson J."/>
            <person name="Kravitz S."/>
            <person name="Halpern A."/>
            <person name="Remington K."/>
            <person name="Beeson K."/>
            <person name="Tran B."/>
            <person name="Rogers Y.-H."/>
            <person name="Friedman R."/>
            <person name="Venter J.C."/>
        </authorList>
    </citation>
    <scope>NUCLEOTIDE SEQUENCE [LARGE SCALE GENOMIC DNA]</scope>
    <source>
        <strain evidence="1 2">SKA53</strain>
    </source>
</reference>
<keyword evidence="1" id="KW-0378">Hydrolase</keyword>
<keyword evidence="2" id="KW-1185">Reference proteome</keyword>
<dbReference type="Proteomes" id="UP000004507">
    <property type="component" value="Unassembled WGS sequence"/>
</dbReference>
<proteinExistence type="predicted"/>
<dbReference type="RefSeq" id="WP_007205031.1">
    <property type="nucleotide sequence ID" value="NZ_CH672414.1"/>
</dbReference>
<dbReference type="EC" id="3.5.4.13" evidence="1"/>
<name>A3V6G9_9RHOB</name>